<name>A0A1H4B9C4_9SPHI</name>
<dbReference type="STRING" id="425514.SAMN05443550_103256"/>
<organism evidence="1 2">
    <name type="scientific">Pedobacter hartonius</name>
    <dbReference type="NCBI Taxonomy" id="425514"/>
    <lineage>
        <taxon>Bacteria</taxon>
        <taxon>Pseudomonadati</taxon>
        <taxon>Bacteroidota</taxon>
        <taxon>Sphingobacteriia</taxon>
        <taxon>Sphingobacteriales</taxon>
        <taxon>Sphingobacteriaceae</taxon>
        <taxon>Pedobacter</taxon>
    </lineage>
</organism>
<reference evidence="1 2" key="1">
    <citation type="submission" date="2016-10" db="EMBL/GenBank/DDBJ databases">
        <authorList>
            <person name="de Groot N.N."/>
        </authorList>
    </citation>
    <scope>NUCLEOTIDE SEQUENCE [LARGE SCALE GENOMIC DNA]</scope>
    <source>
        <strain evidence="1 2">DSM 19033</strain>
    </source>
</reference>
<keyword evidence="2" id="KW-1185">Reference proteome</keyword>
<dbReference type="EMBL" id="FNRA01000003">
    <property type="protein sequence ID" value="SEA44740.1"/>
    <property type="molecule type" value="Genomic_DNA"/>
</dbReference>
<accession>A0A1H4B9C4</accession>
<dbReference type="Proteomes" id="UP000198850">
    <property type="component" value="Unassembled WGS sequence"/>
</dbReference>
<dbReference type="AlphaFoldDB" id="A0A1H4B9C4"/>
<evidence type="ECO:0000313" key="2">
    <source>
        <dbReference type="Proteomes" id="UP000198850"/>
    </source>
</evidence>
<evidence type="ECO:0008006" key="3">
    <source>
        <dbReference type="Google" id="ProtNLM"/>
    </source>
</evidence>
<sequence>MKLKDKVTVITSDNSRIGFGIAEAFKSRNVMYLCWTESCSNICKKDT</sequence>
<proteinExistence type="predicted"/>
<protein>
    <recommendedName>
        <fullName evidence="3">Short chain dehydrogenase</fullName>
    </recommendedName>
</protein>
<gene>
    <name evidence="1" type="ORF">SAMN05443550_103256</name>
</gene>
<evidence type="ECO:0000313" key="1">
    <source>
        <dbReference type="EMBL" id="SEA44740.1"/>
    </source>
</evidence>